<organism evidence="2 3">
    <name type="scientific">Steinernema carpocapsae</name>
    <name type="common">Entomopathogenic nematode</name>
    <dbReference type="NCBI Taxonomy" id="34508"/>
    <lineage>
        <taxon>Eukaryota</taxon>
        <taxon>Metazoa</taxon>
        <taxon>Ecdysozoa</taxon>
        <taxon>Nematoda</taxon>
        <taxon>Chromadorea</taxon>
        <taxon>Rhabditida</taxon>
        <taxon>Tylenchina</taxon>
        <taxon>Panagrolaimomorpha</taxon>
        <taxon>Strongyloidoidea</taxon>
        <taxon>Steinernematidae</taxon>
        <taxon>Steinernema</taxon>
    </lineage>
</organism>
<accession>A0A4U5MG29</accession>
<dbReference type="Proteomes" id="UP000298663">
    <property type="component" value="Unassembled WGS sequence"/>
</dbReference>
<name>A0A4U5MG29_STECR</name>
<evidence type="ECO:0000313" key="3">
    <source>
        <dbReference type="Proteomes" id="UP000298663"/>
    </source>
</evidence>
<dbReference type="AlphaFoldDB" id="A0A4U5MG29"/>
<feature type="domain" description="E3 ubiquitin-protein ligase ARIH1-like UBA-like" evidence="1">
    <location>
        <begin position="58"/>
        <end position="93"/>
    </location>
</feature>
<evidence type="ECO:0000313" key="2">
    <source>
        <dbReference type="EMBL" id="TKR68189.1"/>
    </source>
</evidence>
<protein>
    <recommendedName>
        <fullName evidence="1">E3 ubiquitin-protein ligase ARIH1-like UBA-like domain-containing protein</fullName>
    </recommendedName>
</protein>
<dbReference type="InterPro" id="IPR048962">
    <property type="entry name" value="ARIH1-like_UBL"/>
</dbReference>
<evidence type="ECO:0000259" key="1">
    <source>
        <dbReference type="Pfam" id="PF21235"/>
    </source>
</evidence>
<gene>
    <name evidence="2" type="ORF">L596_024205</name>
</gene>
<comment type="caution">
    <text evidence="2">The sequence shown here is derived from an EMBL/GenBank/DDBJ whole genome shotgun (WGS) entry which is preliminary data.</text>
</comment>
<reference evidence="2 3" key="2">
    <citation type="journal article" date="2019" name="G3 (Bethesda)">
        <title>Hybrid Assembly of the Genome of the Entomopathogenic Nematode Steinernema carpocapsae Identifies the X-Chromosome.</title>
        <authorList>
            <person name="Serra L."/>
            <person name="Macchietto M."/>
            <person name="Macias-Munoz A."/>
            <person name="McGill C.J."/>
            <person name="Rodriguez I.M."/>
            <person name="Rodriguez B."/>
            <person name="Murad R."/>
            <person name="Mortazavi A."/>
        </authorList>
    </citation>
    <scope>NUCLEOTIDE SEQUENCE [LARGE SCALE GENOMIC DNA]</scope>
    <source>
        <strain evidence="2 3">ALL</strain>
    </source>
</reference>
<dbReference type="STRING" id="34508.A0A4U5MG29"/>
<sequence>MCKQTCDSDADFESNAEEMSILHGEDDDFCGIVVEKKSKFEGKDQEVIEGSELMLKIDRVVEEANAVLCMSPINCRMLLFQFKWKPDVLLERFCKGKKVAALMKSKVAPSSGIALPEKEGECDLCFHEAGDIVKFPCGDQICKISTWAA</sequence>
<keyword evidence="3" id="KW-1185">Reference proteome</keyword>
<reference evidence="2 3" key="1">
    <citation type="journal article" date="2015" name="Genome Biol.">
        <title>Comparative genomics of Steinernema reveals deeply conserved gene regulatory networks.</title>
        <authorList>
            <person name="Dillman A.R."/>
            <person name="Macchietto M."/>
            <person name="Porter C.F."/>
            <person name="Rogers A."/>
            <person name="Williams B."/>
            <person name="Antoshechkin I."/>
            <person name="Lee M.M."/>
            <person name="Goodwin Z."/>
            <person name="Lu X."/>
            <person name="Lewis E.E."/>
            <person name="Goodrich-Blair H."/>
            <person name="Stock S.P."/>
            <person name="Adams B.J."/>
            <person name="Sternberg P.W."/>
            <person name="Mortazavi A."/>
        </authorList>
    </citation>
    <scope>NUCLEOTIDE SEQUENCE [LARGE SCALE GENOMIC DNA]</scope>
    <source>
        <strain evidence="2 3">ALL</strain>
    </source>
</reference>
<dbReference type="Pfam" id="PF21235">
    <property type="entry name" value="UBA_ARI1"/>
    <property type="match status" value="1"/>
</dbReference>
<dbReference type="EMBL" id="AZBU02000008">
    <property type="protein sequence ID" value="TKR68189.1"/>
    <property type="molecule type" value="Genomic_DNA"/>
</dbReference>
<proteinExistence type="predicted"/>